<dbReference type="EMBL" id="CP081864">
    <property type="protein sequence ID" value="QZN94405.1"/>
    <property type="molecule type" value="Genomic_DNA"/>
</dbReference>
<evidence type="ECO:0000313" key="2">
    <source>
        <dbReference type="EMBL" id="QZN94405.1"/>
    </source>
</evidence>
<feature type="transmembrane region" description="Helical" evidence="1">
    <location>
        <begin position="36"/>
        <end position="56"/>
    </location>
</feature>
<keyword evidence="1" id="KW-0812">Transmembrane</keyword>
<evidence type="ECO:0000256" key="1">
    <source>
        <dbReference type="SAM" id="Phobius"/>
    </source>
</evidence>
<name>A0ABX9AGY5_9ENTR</name>
<gene>
    <name evidence="2" type="ORF">K6K13_13810</name>
</gene>
<accession>A0ABX9AGY5</accession>
<reference evidence="2 3" key="1">
    <citation type="submission" date="2021-08" db="EMBL/GenBank/DDBJ databases">
        <title>Culture and genomic analysis of Symbiopectobacterium purcellii sp. nov. gen. nov., isolated from the leafhopper Empoasca decipiens.</title>
        <authorList>
            <person name="Nadal-Jimenez P."/>
            <person name="Siozios S."/>
            <person name="Halliday N."/>
            <person name="Camara M."/>
            <person name="Hurst G.D.D."/>
        </authorList>
    </citation>
    <scope>NUCLEOTIDE SEQUENCE [LARGE SCALE GENOMIC DNA]</scope>
    <source>
        <strain evidence="2 3">SyEd1</strain>
    </source>
</reference>
<keyword evidence="1" id="KW-1133">Transmembrane helix</keyword>
<dbReference type="Pfam" id="PF10777">
    <property type="entry name" value="YlaC"/>
    <property type="match status" value="1"/>
</dbReference>
<keyword evidence="1" id="KW-0472">Membrane</keyword>
<organism evidence="2 3">
    <name type="scientific">Symbiopectobacterium purcellii</name>
    <dbReference type="NCBI Taxonomy" id="2871826"/>
    <lineage>
        <taxon>Bacteria</taxon>
        <taxon>Pseudomonadati</taxon>
        <taxon>Pseudomonadota</taxon>
        <taxon>Gammaproteobacteria</taxon>
        <taxon>Enterobacterales</taxon>
        <taxon>Enterobacteriaceae</taxon>
    </lineage>
</organism>
<proteinExistence type="predicted"/>
<keyword evidence="3" id="KW-1185">Reference proteome</keyword>
<protein>
    <submittedName>
        <fullName evidence="2">YlaC family protein</fullName>
    </submittedName>
</protein>
<evidence type="ECO:0000313" key="3">
    <source>
        <dbReference type="Proteomes" id="UP000825886"/>
    </source>
</evidence>
<sequence length="160" mass="18217">MDEIKRILSNDIEQLNRKEKRDNKIRFNPGFIRKHPYLFGGMLLCYLPVLLILGFADYFGSGYVVGFTLFVLGVSLGLSCHVSPRYHFDDIDQMDLRVCYNGEWFNKRSISQQAYAQIQSSTGVTPEVKQGVAQIQQTKGKVTFFDVYALVYLKSQGSAV</sequence>
<dbReference type="RefSeq" id="WP_222157528.1">
    <property type="nucleotide sequence ID" value="NZ_CP081864.1"/>
</dbReference>
<dbReference type="InterPro" id="IPR019713">
    <property type="entry name" value="Memb_YlaC"/>
</dbReference>
<feature type="transmembrane region" description="Helical" evidence="1">
    <location>
        <begin position="62"/>
        <end position="82"/>
    </location>
</feature>
<dbReference type="Proteomes" id="UP000825886">
    <property type="component" value="Chromosome"/>
</dbReference>